<feature type="repeat" description="ANK" evidence="2">
    <location>
        <begin position="280"/>
        <end position="312"/>
    </location>
</feature>
<feature type="region of interest" description="Disordered" evidence="4">
    <location>
        <begin position="1256"/>
        <end position="1364"/>
    </location>
</feature>
<keyword evidence="2" id="KW-0040">ANK repeat</keyword>
<dbReference type="EMBL" id="CADEPI010000068">
    <property type="protein sequence ID" value="CAB3372018.1"/>
    <property type="molecule type" value="Genomic_DNA"/>
</dbReference>
<feature type="region of interest" description="Disordered" evidence="4">
    <location>
        <begin position="958"/>
        <end position="1222"/>
    </location>
</feature>
<evidence type="ECO:0000256" key="2">
    <source>
        <dbReference type="PROSITE-ProRule" id="PRU00023"/>
    </source>
</evidence>
<feature type="compositionally biased region" description="Polar residues" evidence="4">
    <location>
        <begin position="855"/>
        <end position="870"/>
    </location>
</feature>
<dbReference type="InterPro" id="IPR036028">
    <property type="entry name" value="SH3-like_dom_sf"/>
</dbReference>
<dbReference type="SMART" id="SM00326">
    <property type="entry name" value="SH3"/>
    <property type="match status" value="1"/>
</dbReference>
<feature type="region of interest" description="Disordered" evidence="4">
    <location>
        <begin position="851"/>
        <end position="944"/>
    </location>
</feature>
<dbReference type="FunFam" id="3.10.20.90:FF:000029">
    <property type="entry name" value="SH3 and multiple ankyrin repeat domains protein 1"/>
    <property type="match status" value="1"/>
</dbReference>
<dbReference type="InterPro" id="IPR002110">
    <property type="entry name" value="Ankyrin_rpt"/>
</dbReference>
<dbReference type="GO" id="GO:0045211">
    <property type="term" value="C:postsynaptic membrane"/>
    <property type="evidence" value="ECO:0007669"/>
    <property type="project" value="TreeGrafter"/>
</dbReference>
<dbReference type="Pfam" id="PF07653">
    <property type="entry name" value="SH3_2"/>
    <property type="match status" value="1"/>
</dbReference>
<dbReference type="InterPro" id="IPR001478">
    <property type="entry name" value="PDZ"/>
</dbReference>
<feature type="compositionally biased region" description="Low complexity" evidence="4">
    <location>
        <begin position="1200"/>
        <end position="1210"/>
    </location>
</feature>
<dbReference type="SMART" id="SM00248">
    <property type="entry name" value="ANK"/>
    <property type="match status" value="5"/>
</dbReference>
<dbReference type="SUPFAM" id="SSF50044">
    <property type="entry name" value="SH3-domain"/>
    <property type="match status" value="1"/>
</dbReference>
<feature type="region of interest" description="Disordered" evidence="4">
    <location>
        <begin position="1639"/>
        <end position="1671"/>
    </location>
</feature>
<feature type="compositionally biased region" description="Low complexity" evidence="4">
    <location>
        <begin position="1158"/>
        <end position="1180"/>
    </location>
</feature>
<dbReference type="Pfam" id="PF12796">
    <property type="entry name" value="Ank_2"/>
    <property type="match status" value="2"/>
</dbReference>
<evidence type="ECO:0000313" key="7">
    <source>
        <dbReference type="EMBL" id="CAB3372018.1"/>
    </source>
</evidence>
<evidence type="ECO:0000256" key="4">
    <source>
        <dbReference type="SAM" id="MobiDB-lite"/>
    </source>
</evidence>
<proteinExistence type="predicted"/>
<evidence type="ECO:0000313" key="8">
    <source>
        <dbReference type="Proteomes" id="UP000494165"/>
    </source>
</evidence>
<feature type="domain" description="PDZ" evidence="6">
    <location>
        <begin position="516"/>
        <end position="609"/>
    </location>
</feature>
<dbReference type="CDD" id="cd06746">
    <property type="entry name" value="PDZ_SHANK1_3-like"/>
    <property type="match status" value="1"/>
</dbReference>
<evidence type="ECO:0000259" key="6">
    <source>
        <dbReference type="PROSITE" id="PS50106"/>
    </source>
</evidence>
<feature type="domain" description="SH3" evidence="5">
    <location>
        <begin position="411"/>
        <end position="470"/>
    </location>
</feature>
<feature type="repeat" description="ANK" evidence="2">
    <location>
        <begin position="179"/>
        <end position="212"/>
    </location>
</feature>
<dbReference type="GO" id="GO:0014069">
    <property type="term" value="C:postsynaptic density"/>
    <property type="evidence" value="ECO:0007669"/>
    <property type="project" value="TreeGrafter"/>
</dbReference>
<feature type="region of interest" description="Disordered" evidence="4">
    <location>
        <begin position="762"/>
        <end position="792"/>
    </location>
</feature>
<feature type="compositionally biased region" description="Pro residues" evidence="4">
    <location>
        <begin position="1139"/>
        <end position="1157"/>
    </location>
</feature>
<dbReference type="SUPFAM" id="SSF50156">
    <property type="entry name" value="PDZ domain-like"/>
    <property type="match status" value="1"/>
</dbReference>
<evidence type="ECO:0000256" key="1">
    <source>
        <dbReference type="ARBA" id="ARBA00022443"/>
    </source>
</evidence>
<keyword evidence="8" id="KW-1185">Reference proteome</keyword>
<accession>A0A8S1CVG5</accession>
<dbReference type="Pfam" id="PF00595">
    <property type="entry name" value="PDZ"/>
    <property type="match status" value="1"/>
</dbReference>
<name>A0A8S1CVG5_9INSE</name>
<dbReference type="GO" id="GO:0030160">
    <property type="term" value="F:synaptic receptor adaptor activity"/>
    <property type="evidence" value="ECO:0007669"/>
    <property type="project" value="TreeGrafter"/>
</dbReference>
<dbReference type="Gene3D" id="2.30.30.40">
    <property type="entry name" value="SH3 Domains"/>
    <property type="match status" value="1"/>
</dbReference>
<feature type="region of interest" description="Disordered" evidence="4">
    <location>
        <begin position="1514"/>
        <end position="1571"/>
    </location>
</feature>
<dbReference type="Gene3D" id="2.30.42.10">
    <property type="match status" value="1"/>
</dbReference>
<evidence type="ECO:0000259" key="5">
    <source>
        <dbReference type="PROSITE" id="PS50002"/>
    </source>
</evidence>
<feature type="region of interest" description="Disordered" evidence="4">
    <location>
        <begin position="630"/>
        <end position="725"/>
    </location>
</feature>
<feature type="repeat" description="ANK" evidence="2">
    <location>
        <begin position="313"/>
        <end position="345"/>
    </location>
</feature>
<dbReference type="PROSITE" id="PS50297">
    <property type="entry name" value="ANK_REP_REGION"/>
    <property type="match status" value="3"/>
</dbReference>
<dbReference type="OrthoDB" id="445896at2759"/>
<dbReference type="Proteomes" id="UP000494165">
    <property type="component" value="Unassembled WGS sequence"/>
</dbReference>
<dbReference type="SMART" id="SM00228">
    <property type="entry name" value="PDZ"/>
    <property type="match status" value="1"/>
</dbReference>
<dbReference type="GO" id="GO:0043197">
    <property type="term" value="C:dendritic spine"/>
    <property type="evidence" value="ECO:0007669"/>
    <property type="project" value="TreeGrafter"/>
</dbReference>
<feature type="compositionally biased region" description="Polar residues" evidence="4">
    <location>
        <begin position="917"/>
        <end position="929"/>
    </location>
</feature>
<feature type="compositionally biased region" description="Basic residues" evidence="4">
    <location>
        <begin position="1521"/>
        <end position="1538"/>
    </location>
</feature>
<feature type="compositionally biased region" description="Polar residues" evidence="4">
    <location>
        <begin position="1084"/>
        <end position="1111"/>
    </location>
</feature>
<feature type="compositionally biased region" description="Polar residues" evidence="4">
    <location>
        <begin position="1"/>
        <end position="15"/>
    </location>
</feature>
<evidence type="ECO:0000256" key="3">
    <source>
        <dbReference type="PROSITE-ProRule" id="PRU00192"/>
    </source>
</evidence>
<dbReference type="PROSITE" id="PS50002">
    <property type="entry name" value="SH3"/>
    <property type="match status" value="1"/>
</dbReference>
<dbReference type="InterPro" id="IPR001452">
    <property type="entry name" value="SH3_domain"/>
</dbReference>
<feature type="compositionally biased region" description="Low complexity" evidence="4">
    <location>
        <begin position="1331"/>
        <end position="1340"/>
    </location>
</feature>
<dbReference type="FunFam" id="2.30.42.10:FF:000018">
    <property type="entry name" value="SH3 and multiple ankyrin repeat domains protein 2"/>
    <property type="match status" value="1"/>
</dbReference>
<evidence type="ECO:0008006" key="9">
    <source>
        <dbReference type="Google" id="ProtNLM"/>
    </source>
</evidence>
<reference evidence="7 8" key="1">
    <citation type="submission" date="2020-04" db="EMBL/GenBank/DDBJ databases">
        <authorList>
            <person name="Alioto T."/>
            <person name="Alioto T."/>
            <person name="Gomez Garrido J."/>
        </authorList>
    </citation>
    <scope>NUCLEOTIDE SEQUENCE [LARGE SCALE GENOMIC DNA]</scope>
</reference>
<dbReference type="SUPFAM" id="SSF48403">
    <property type="entry name" value="Ankyrin repeat"/>
    <property type="match status" value="1"/>
</dbReference>
<dbReference type="InterPro" id="IPR036034">
    <property type="entry name" value="PDZ_sf"/>
</dbReference>
<dbReference type="Gene3D" id="3.10.20.90">
    <property type="entry name" value="Phosphatidylinositol 3-kinase Catalytic Subunit, Chain A, domain 1"/>
    <property type="match status" value="1"/>
</dbReference>
<sequence length="1671" mass="179270">MASSMPVSEATSEAVTTGPRGAEEQPAPQDPSEEGGVGGGSVLIRVHVPELNINKCLQFARDELIWNVKQQCLAALPKELKESFNYGLFVPPANGKAGKFLDEERHLTDYPFSGPVGYLELKYKRRVYKMLHLDEKQLKALHTRTNLRRLLDYVSNRQVEKISKMCSKGLDPNFHCAETGETPLTVAAATARSSRVLIALVNGGALLDYRTRDGTTSMHRAVEKNNFEAIKTLLDLGASPNYKDSKGLTPLYLSMNPNVDPMLCEALLHDHAIIGAQDAQGWQEVHQACRHGLVQHLEHLLFYGADMNARNASGNTPLHVCAVNGQDSCSRLLLFRGADREALNFANQTPYQVAVIAGNLELAETIQKHRPEEADKSLLDQCDIISDSSGVGTSNSGGSGGGYDTGAGLLLAGVTAVCVENYSSNTPGHLCLTQGDIVEVTGATDCGLLEGTCRGRSGLFAAHCVQEVRMRQNTNSATLRVAGRSGGALGNKTNHFATAPRSKKPITIRLPAEPRTVVLHRSRKGFGFVLRGAKATSPLMELTPSERCPALQYLDDVDAGGVADVAGLKKGDYLLEINGEDVTQASHEHVVELIRRSGDLVAMKVVSLGEPGIATGMKAATTLPSRQCATLPRKMNSQNRNPAPLPPRRDPKTTLSVGRARARSLVADLDGSQQHGSGGHLEEAEGEESTTLSANTTKSSSTESVQARSTPPRTASIRARPTSSRITAAELEELFARQGPAPPSPAGSARTPKVYASVAEMKRSRGKLGRRGASDTLHKSFSSTPDLAHVSPTHAGARMWSSRGARSQEDISWWVQPTHTTGHIGTTAMTNGGREYGHAWRSMERLQMEHEAVTRSLSQRTRSLPRNRSLGSGGVGAAPPPPTHPPPPIPVGQVVRVEVTPRAKGSGEYATVRDSPVGQQADSRTATPTSPEPIMSSFRPGPAKLYASPEEVKVVALRQGSSTLGRTPKEGANKSRSHSLPPSGARPLVRKHSSQGEGSTTFKPPADGAPASPEKGGGGAASPYAQPFQHNNVPATATATPVAPPAAAAAPPIPEPDYSMSEGESDEGGSESTRGSKKERRASRQSSKESNTAESVSPNGPLSPSARSQCMSPVFKDLLAQKVAERQTRVNGAATPADETPPPPPPHAPPGPEPPQPTAAAAAAAPKPAPTAAPGAAAATNGNLPHSFSVEEIQKEDGDNSSSGVSSDQDTQPEPKILAAGELLTHSKCSTLPSKSQQARAIHTTRIQVGAPAFTRSSSVINSGRAPGQKGPAALALNVNGKMPAPPEKKAMPLPPPQQQPQQPKEDIKLILEERTWQPDGSENTDEPDSATTTTAATTTSKPRRKSEDGAGTARRAGTGTLTRHAVSLVQLPPPQESEAESEHSLPPAIRHTSINSATLPHKTTKTVTFLDHKIQEERDRERQREIDRERELRQMQLRDVPIMASKLIMPNHRQPVSSMRGHGRSREVDAMGRPIEMERSIEESLQLIQRHVEQLNMVSVVPPPPEFDGARAAAAAAAAHAHHYHPHQGTHPPHQHQHQGVMHASYPSPHQPGTGAGAGGGRPHHSHLYHLHPAPEEPVLVAPPPEFSDLGEQHKMTIRVSGATRQTLQRMTPEQQAQYLRQRQLEEMARHRHLEDLNRQRQEALRIQQQQQQQQQKTVRIVGTLPKKAP</sequence>
<feature type="compositionally biased region" description="Low complexity" evidence="4">
    <location>
        <begin position="1033"/>
        <end position="1050"/>
    </location>
</feature>
<feature type="compositionally biased region" description="Pro residues" evidence="4">
    <location>
        <begin position="878"/>
        <end position="890"/>
    </location>
</feature>
<feature type="compositionally biased region" description="Polar residues" evidence="4">
    <location>
        <begin position="689"/>
        <end position="713"/>
    </location>
</feature>
<dbReference type="InterPro" id="IPR051569">
    <property type="entry name" value="SHANK"/>
</dbReference>
<dbReference type="PROSITE" id="PS50088">
    <property type="entry name" value="ANK_REPEAT"/>
    <property type="match status" value="4"/>
</dbReference>
<feature type="repeat" description="ANK" evidence="2">
    <location>
        <begin position="213"/>
        <end position="245"/>
    </location>
</feature>
<dbReference type="PANTHER" id="PTHR24135">
    <property type="entry name" value="SH3 AND MULTIPLE ANKYRIN REPEAT DOMAINS PROTEIN"/>
    <property type="match status" value="1"/>
</dbReference>
<dbReference type="Gene3D" id="1.25.40.20">
    <property type="entry name" value="Ankyrin repeat-containing domain"/>
    <property type="match status" value="2"/>
</dbReference>
<dbReference type="PANTHER" id="PTHR24135:SF28">
    <property type="entry name" value="LD13733P"/>
    <property type="match status" value="1"/>
</dbReference>
<dbReference type="PROSITE" id="PS50106">
    <property type="entry name" value="PDZ"/>
    <property type="match status" value="1"/>
</dbReference>
<feature type="compositionally biased region" description="Basic and acidic residues" evidence="4">
    <location>
        <begin position="1304"/>
        <end position="1317"/>
    </location>
</feature>
<feature type="region of interest" description="Disordered" evidence="4">
    <location>
        <begin position="1"/>
        <end position="38"/>
    </location>
</feature>
<feature type="compositionally biased region" description="Low complexity" evidence="4">
    <location>
        <begin position="1350"/>
        <end position="1364"/>
    </location>
</feature>
<dbReference type="GO" id="GO:0035255">
    <property type="term" value="F:ionotropic glutamate receptor binding"/>
    <property type="evidence" value="ECO:0007669"/>
    <property type="project" value="TreeGrafter"/>
</dbReference>
<protein>
    <recommendedName>
        <fullName evidence="9">SH3 and multiple ankyrin repeat domains protein 3</fullName>
    </recommendedName>
</protein>
<organism evidence="7 8">
    <name type="scientific">Cloeon dipterum</name>
    <dbReference type="NCBI Taxonomy" id="197152"/>
    <lineage>
        <taxon>Eukaryota</taxon>
        <taxon>Metazoa</taxon>
        <taxon>Ecdysozoa</taxon>
        <taxon>Arthropoda</taxon>
        <taxon>Hexapoda</taxon>
        <taxon>Insecta</taxon>
        <taxon>Pterygota</taxon>
        <taxon>Palaeoptera</taxon>
        <taxon>Ephemeroptera</taxon>
        <taxon>Pisciforma</taxon>
        <taxon>Baetidae</taxon>
        <taxon>Cloeon</taxon>
    </lineage>
</organism>
<gene>
    <name evidence="7" type="ORF">CLODIP_2_CD06489</name>
</gene>
<dbReference type="CDD" id="cd17091">
    <property type="entry name" value="FERM_F0_SHANK"/>
    <property type="match status" value="1"/>
</dbReference>
<dbReference type="InterPro" id="IPR036770">
    <property type="entry name" value="Ankyrin_rpt-contain_sf"/>
</dbReference>
<comment type="caution">
    <text evidence="7">The sequence shown here is derived from an EMBL/GenBank/DDBJ whole genome shotgun (WGS) entry which is preliminary data.</text>
</comment>
<keyword evidence="1 3" id="KW-0728">SH3 domain</keyword>